<keyword evidence="1" id="KW-0732">Signal</keyword>
<reference evidence="4" key="1">
    <citation type="journal article" date="2014" name="Int. J. Syst. Evol. Microbiol.">
        <title>Complete genome sequence of Corynebacterium casei LMG S-19264T (=DSM 44701T), isolated from a smear-ripened cheese.</title>
        <authorList>
            <consortium name="US DOE Joint Genome Institute (JGI-PGF)"/>
            <person name="Walter F."/>
            <person name="Albersmeier A."/>
            <person name="Kalinowski J."/>
            <person name="Ruckert C."/>
        </authorList>
    </citation>
    <scope>NUCLEOTIDE SEQUENCE</scope>
    <source>
        <strain evidence="4">CGMCC 1.15360</strain>
    </source>
</reference>
<protein>
    <recommendedName>
        <fullName evidence="6">Glycoside hydrolase</fullName>
    </recommendedName>
</protein>
<dbReference type="PANTHER" id="PTHR37836:SF3">
    <property type="entry name" value="ENDOGLUCANASE"/>
    <property type="match status" value="1"/>
</dbReference>
<dbReference type="RefSeq" id="WP_066772785.1">
    <property type="nucleotide sequence ID" value="NZ_BMIP01000001.1"/>
</dbReference>
<evidence type="ECO:0000259" key="2">
    <source>
        <dbReference type="Pfam" id="PF12904"/>
    </source>
</evidence>
<evidence type="ECO:0000313" key="4">
    <source>
        <dbReference type="EMBL" id="GGD57682.1"/>
    </source>
</evidence>
<feature type="signal peptide" evidence="1">
    <location>
        <begin position="1"/>
        <end position="22"/>
    </location>
</feature>
<dbReference type="Pfam" id="PF12904">
    <property type="entry name" value="Collagen_bind_2"/>
    <property type="match status" value="1"/>
</dbReference>
<dbReference type="EMBL" id="BMIP01000001">
    <property type="protein sequence ID" value="GGD57682.1"/>
    <property type="molecule type" value="Genomic_DNA"/>
</dbReference>
<keyword evidence="5" id="KW-1185">Reference proteome</keyword>
<name>A0A916YRK6_9SPHN</name>
<gene>
    <name evidence="4" type="ORF">GCM10010990_03710</name>
</gene>
<dbReference type="InterPro" id="IPR017853">
    <property type="entry name" value="GH"/>
</dbReference>
<dbReference type="Proteomes" id="UP000612349">
    <property type="component" value="Unassembled WGS sequence"/>
</dbReference>
<comment type="caution">
    <text evidence="4">The sequence shown here is derived from an EMBL/GenBank/DDBJ whole genome shotgun (WGS) entry which is preliminary data.</text>
</comment>
<evidence type="ECO:0008006" key="6">
    <source>
        <dbReference type="Google" id="ProtNLM"/>
    </source>
</evidence>
<feature type="domain" description="Putative collagen-binding" evidence="2">
    <location>
        <begin position="366"/>
        <end position="456"/>
    </location>
</feature>
<feature type="domain" description="Apiosidase-like catalytic" evidence="3">
    <location>
        <begin position="33"/>
        <end position="363"/>
    </location>
</feature>
<dbReference type="OrthoDB" id="8108447at2"/>
<reference evidence="4" key="2">
    <citation type="submission" date="2020-09" db="EMBL/GenBank/DDBJ databases">
        <authorList>
            <person name="Sun Q."/>
            <person name="Zhou Y."/>
        </authorList>
    </citation>
    <scope>NUCLEOTIDE SEQUENCE</scope>
    <source>
        <strain evidence="4">CGMCC 1.15360</strain>
    </source>
</reference>
<dbReference type="AlphaFoldDB" id="A0A916YRK6"/>
<proteinExistence type="predicted"/>
<dbReference type="InterPro" id="IPR025277">
    <property type="entry name" value="Apiosidase-like_cat_dom"/>
</dbReference>
<evidence type="ECO:0000256" key="1">
    <source>
        <dbReference type="SAM" id="SignalP"/>
    </source>
</evidence>
<dbReference type="PANTHER" id="PTHR37836">
    <property type="entry name" value="LMO1036 PROTEIN"/>
    <property type="match status" value="1"/>
</dbReference>
<accession>A0A916YRK6</accession>
<feature type="chain" id="PRO_5037219514" description="Glycoside hydrolase" evidence="1">
    <location>
        <begin position="23"/>
        <end position="467"/>
    </location>
</feature>
<evidence type="ECO:0000313" key="5">
    <source>
        <dbReference type="Proteomes" id="UP000612349"/>
    </source>
</evidence>
<dbReference type="SUPFAM" id="SSF51445">
    <property type="entry name" value="(Trans)glycosidases"/>
    <property type="match status" value="1"/>
</dbReference>
<evidence type="ECO:0000259" key="3">
    <source>
        <dbReference type="Pfam" id="PF13204"/>
    </source>
</evidence>
<dbReference type="Gene3D" id="3.20.20.80">
    <property type="entry name" value="Glycosidases"/>
    <property type="match status" value="1"/>
</dbReference>
<dbReference type="InterPro" id="IPR024749">
    <property type="entry name" value="Collagen-bd_put"/>
</dbReference>
<sequence>MRGYILAAAMFAAFVSPAPVLADEGPASLRVTDNGRYLETAEKPFFWLGDTAWLLLSRLGREETEHYLTVREQQGFNVVQVMVLHTPQMATKSGVPALQNGDPGKPHVTKGNDPAKPGEYDFWDHLDWVVQRAAARDMRVAMVPAWGALADEGVLDFENAGDYGRFLAERYGDKANVIWLNGGDTRGERNTRVWERLGMTIKAIAPGQLMTFHPIGRTASSWQYHEAPWLDFNMFQSGHRSYAQEGPHARAEDNWRYAAEDWARTPVKPTIDGEPSYENIPHGLHEENQPRWQARDARRYGWWSVMAGAFGHTYGENNVMQMFVAGAPTANFEADTRWDMALQAPGARQMRFLRQLIEAYPMAQRVPDQSLIADNGVRYDRVLASRGEGYAFAYSYTGRPFKMRMGSTAGSAVRARWYSPRDGSWQAIGTIQNDGVHWFDPPGETQEGNDWVLVIDNASKDMGSAGQ</sequence>
<dbReference type="Pfam" id="PF13204">
    <property type="entry name" value="Apiosidase"/>
    <property type="match status" value="1"/>
</dbReference>
<organism evidence="4 5">
    <name type="scientific">Croceicoccus mobilis</name>
    <dbReference type="NCBI Taxonomy" id="1703339"/>
    <lineage>
        <taxon>Bacteria</taxon>
        <taxon>Pseudomonadati</taxon>
        <taxon>Pseudomonadota</taxon>
        <taxon>Alphaproteobacteria</taxon>
        <taxon>Sphingomonadales</taxon>
        <taxon>Erythrobacteraceae</taxon>
        <taxon>Croceicoccus</taxon>
    </lineage>
</organism>